<name>A0A1U8MS09_GOSHI</name>
<gene>
    <name evidence="3" type="primary">LOC107940694</name>
</gene>
<dbReference type="AlphaFoldDB" id="A0A1U8MS09"/>
<dbReference type="Gene3D" id="3.30.70.270">
    <property type="match status" value="2"/>
</dbReference>
<dbReference type="Proteomes" id="UP000818029">
    <property type="component" value="Chromosome A09"/>
</dbReference>
<dbReference type="InterPro" id="IPR051320">
    <property type="entry name" value="Viral_Replic_Matur_Polypro"/>
</dbReference>
<organism evidence="2 3">
    <name type="scientific">Gossypium hirsutum</name>
    <name type="common">Upland cotton</name>
    <name type="synonym">Gossypium mexicanum</name>
    <dbReference type="NCBI Taxonomy" id="3635"/>
    <lineage>
        <taxon>Eukaryota</taxon>
        <taxon>Viridiplantae</taxon>
        <taxon>Streptophyta</taxon>
        <taxon>Embryophyta</taxon>
        <taxon>Tracheophyta</taxon>
        <taxon>Spermatophyta</taxon>
        <taxon>Magnoliopsida</taxon>
        <taxon>eudicotyledons</taxon>
        <taxon>Gunneridae</taxon>
        <taxon>Pentapetalae</taxon>
        <taxon>rosids</taxon>
        <taxon>malvids</taxon>
        <taxon>Malvales</taxon>
        <taxon>Malvaceae</taxon>
        <taxon>Malvoideae</taxon>
        <taxon>Gossypium</taxon>
    </lineage>
</organism>
<dbReference type="PANTHER" id="PTHR33064">
    <property type="entry name" value="POL PROTEIN"/>
    <property type="match status" value="1"/>
</dbReference>
<proteinExistence type="predicted"/>
<keyword evidence="2" id="KW-1185">Reference proteome</keyword>
<evidence type="ECO:0000313" key="2">
    <source>
        <dbReference type="Proteomes" id="UP000818029"/>
    </source>
</evidence>
<dbReference type="RefSeq" id="XP_016729626.1">
    <property type="nucleotide sequence ID" value="XM_016874137.1"/>
</dbReference>
<sequence length="216" mass="24338">MQPALVYTARRREDRDAPDVIKALSGLVRGGFHHDEHLRVVLQIVRGKQLFAKLSKSKFWLQEVTFLGHVVSAGGIRLDPRKIEAMLDWKQPKSVSKICSFLGLAGYYRRFIEGFSLITAPITKLLHKGVPFVWTDAQQESFKKLKTVLTQAPVLIQPELGKDFVVYNVASHVGLGCFLMQDDKVVAYASFQLKTKEANYLTHNLELAAVVFALKI</sequence>
<accession>A0A1U8MS09</accession>
<protein>
    <submittedName>
        <fullName evidence="3">Uncharacterized mitochondrial protein AtMg00860-like</fullName>
    </submittedName>
</protein>
<dbReference type="InterPro" id="IPR043128">
    <property type="entry name" value="Rev_trsase/Diguanyl_cyclase"/>
</dbReference>
<dbReference type="FunFam" id="3.30.70.270:FF:000045">
    <property type="entry name" value="Transposon Tf2-7 polyprotein"/>
    <property type="match status" value="1"/>
</dbReference>
<dbReference type="InterPro" id="IPR043502">
    <property type="entry name" value="DNA/RNA_pol_sf"/>
</dbReference>
<reference evidence="3" key="2">
    <citation type="submission" date="2025-08" db="UniProtKB">
        <authorList>
            <consortium name="RefSeq"/>
        </authorList>
    </citation>
    <scope>IDENTIFICATION</scope>
</reference>
<dbReference type="OrthoDB" id="415724at2759"/>
<dbReference type="GeneID" id="107940694"/>
<dbReference type="PANTHER" id="PTHR33064:SF37">
    <property type="entry name" value="RIBONUCLEASE H"/>
    <property type="match status" value="1"/>
</dbReference>
<dbReference type="STRING" id="3635.A0A1U8MS09"/>
<dbReference type="PaxDb" id="3635-A0A1U8MS09"/>
<dbReference type="Pfam" id="PF17919">
    <property type="entry name" value="RT_RNaseH_2"/>
    <property type="match status" value="1"/>
</dbReference>
<reference evidence="2" key="1">
    <citation type="journal article" date="2020" name="Nat. Genet.">
        <title>Genomic diversifications of five Gossypium allopolyploid species and their impact on cotton improvement.</title>
        <authorList>
            <person name="Chen Z.J."/>
            <person name="Sreedasyam A."/>
            <person name="Ando A."/>
            <person name="Song Q."/>
            <person name="De Santiago L.M."/>
            <person name="Hulse-Kemp A.M."/>
            <person name="Ding M."/>
            <person name="Ye W."/>
            <person name="Kirkbride R.C."/>
            <person name="Jenkins J."/>
            <person name="Plott C."/>
            <person name="Lovell J."/>
            <person name="Lin Y.M."/>
            <person name="Vaughn R."/>
            <person name="Liu B."/>
            <person name="Simpson S."/>
            <person name="Scheffler B.E."/>
            <person name="Wen L."/>
            <person name="Saski C.A."/>
            <person name="Grover C.E."/>
            <person name="Hu G."/>
            <person name="Conover J.L."/>
            <person name="Carlson J.W."/>
            <person name="Shu S."/>
            <person name="Boston L.B."/>
            <person name="Williams M."/>
            <person name="Peterson D.G."/>
            <person name="McGee K."/>
            <person name="Jones D.C."/>
            <person name="Wendel J.F."/>
            <person name="Stelly D.M."/>
            <person name="Grimwood J."/>
            <person name="Schmutz J."/>
        </authorList>
    </citation>
    <scope>NUCLEOTIDE SEQUENCE [LARGE SCALE GENOMIC DNA]</scope>
    <source>
        <strain evidence="2">cv. TM-1</strain>
    </source>
</reference>
<dbReference type="KEGG" id="ghi:107940694"/>
<feature type="domain" description="Reverse transcriptase/retrotransposon-derived protein RNase H-like" evidence="1">
    <location>
        <begin position="134"/>
        <end position="215"/>
    </location>
</feature>
<dbReference type="SUPFAM" id="SSF56672">
    <property type="entry name" value="DNA/RNA polymerases"/>
    <property type="match status" value="1"/>
</dbReference>
<evidence type="ECO:0000259" key="1">
    <source>
        <dbReference type="Pfam" id="PF17919"/>
    </source>
</evidence>
<dbReference type="InterPro" id="IPR041577">
    <property type="entry name" value="RT_RNaseH_2"/>
</dbReference>
<evidence type="ECO:0000313" key="3">
    <source>
        <dbReference type="RefSeq" id="XP_016729626.1"/>
    </source>
</evidence>